<evidence type="ECO:0000256" key="2">
    <source>
        <dbReference type="SAM" id="Phobius"/>
    </source>
</evidence>
<feature type="compositionally biased region" description="Polar residues" evidence="1">
    <location>
        <begin position="84"/>
        <end position="97"/>
    </location>
</feature>
<dbReference type="KEGG" id="noj:EJ995_02825"/>
<accession>A0A3S9MVR2</accession>
<evidence type="ECO:0000313" key="4">
    <source>
        <dbReference type="EMBL" id="AZQ43219.1"/>
    </source>
</evidence>
<dbReference type="InterPro" id="IPR025665">
    <property type="entry name" value="Beta-barrel_OMP_2"/>
</dbReference>
<feature type="compositionally biased region" description="Low complexity" evidence="1">
    <location>
        <begin position="121"/>
        <end position="139"/>
    </location>
</feature>
<dbReference type="EMBL" id="CP034549">
    <property type="protein sequence ID" value="AZQ43219.1"/>
    <property type="molecule type" value="Genomic_DNA"/>
</dbReference>
<evidence type="ECO:0000259" key="3">
    <source>
        <dbReference type="Pfam" id="PF13568"/>
    </source>
</evidence>
<sequence length="514" mass="55368">MEDKKDIERIFQERFKQFEAAPPQDTWSQIEARLNGKKKRRVIPIIWWQLGGVAAVLAVVVASYMMGSDEFDAVDGNNGYVIEETNNSDSSQENNRGLLNDNDFEPSTTNPASTGNTNIVSTDNENTVSSDSNVNDVSSPRPADALAAGIQDKGDVSSATSGNIATPSGDDDQTVGIASTAIENDNTLRIPNTNAGIANNDTNLDNKTQGSTPKVLDLDGLKVSDGVATTDPAQNVPDGADKDMVPSNEESLQEIADAVVTAGTKITIEEERQDRLLNNRWSAATVVAPVFANSFNGSSINNNVGDASGDTNISYGVAVDYNISSRLSVRTGVHQMNVAYNTNNVSYSTPISAIAVAGSAPGRSYNPGDVNRANAIPIDNTFSQELVSNNNFGGFQGELSQQLGYVEVPLELKYRLVDSKLGINVLGGFSALFLTDNEVNISGNGRRLELGEDRNFQDFNQSANFGLGLDYQFTNKLGLSIEPTFKYQLNALRNDAADFRPYTIGVYTGLMYRF</sequence>
<keyword evidence="5" id="KW-1185">Reference proteome</keyword>
<dbReference type="RefSeq" id="WP_126445412.1">
    <property type="nucleotide sequence ID" value="NZ_CP034549.1"/>
</dbReference>
<protein>
    <recommendedName>
        <fullName evidence="3">Outer membrane protein beta-barrel domain-containing protein</fullName>
    </recommendedName>
</protein>
<evidence type="ECO:0000256" key="1">
    <source>
        <dbReference type="SAM" id="MobiDB-lite"/>
    </source>
</evidence>
<feature type="domain" description="Outer membrane protein beta-barrel" evidence="3">
    <location>
        <begin position="296"/>
        <end position="481"/>
    </location>
</feature>
<proteinExistence type="predicted"/>
<feature type="compositionally biased region" description="Polar residues" evidence="1">
    <location>
        <begin position="105"/>
        <end position="120"/>
    </location>
</feature>
<dbReference type="InterPro" id="IPR011250">
    <property type="entry name" value="OMP/PagP_B-barrel"/>
</dbReference>
<dbReference type="SUPFAM" id="SSF56925">
    <property type="entry name" value="OMPA-like"/>
    <property type="match status" value="1"/>
</dbReference>
<feature type="compositionally biased region" description="Polar residues" evidence="1">
    <location>
        <begin position="192"/>
        <end position="212"/>
    </location>
</feature>
<dbReference type="Proteomes" id="UP000279600">
    <property type="component" value="Chromosome"/>
</dbReference>
<feature type="region of interest" description="Disordered" evidence="1">
    <location>
        <begin position="192"/>
        <end position="213"/>
    </location>
</feature>
<dbReference type="AlphaFoldDB" id="A0A3S9MVR2"/>
<gene>
    <name evidence="4" type="ORF">EJ995_02825</name>
</gene>
<keyword evidence="2" id="KW-0472">Membrane</keyword>
<evidence type="ECO:0000313" key="5">
    <source>
        <dbReference type="Proteomes" id="UP000279600"/>
    </source>
</evidence>
<name>A0A3S9MVR2_9FLAO</name>
<dbReference type="OrthoDB" id="1113942at2"/>
<reference evidence="4 5" key="1">
    <citation type="submission" date="2018-12" db="EMBL/GenBank/DDBJ databases">
        <title>Complete genome of Nonlabens sp. MJ115.</title>
        <authorList>
            <person name="Choi H.S."/>
            <person name="Jung J."/>
        </authorList>
    </citation>
    <scope>NUCLEOTIDE SEQUENCE [LARGE SCALE GENOMIC DNA]</scope>
    <source>
        <strain evidence="4 5">MJ115</strain>
    </source>
</reference>
<feature type="compositionally biased region" description="Polar residues" evidence="1">
    <location>
        <begin position="157"/>
        <end position="166"/>
    </location>
</feature>
<keyword evidence="2" id="KW-0812">Transmembrane</keyword>
<keyword evidence="2" id="KW-1133">Transmembrane helix</keyword>
<feature type="region of interest" description="Disordered" evidence="1">
    <location>
        <begin position="82"/>
        <end position="175"/>
    </location>
</feature>
<feature type="transmembrane region" description="Helical" evidence="2">
    <location>
        <begin position="45"/>
        <end position="66"/>
    </location>
</feature>
<organism evidence="4 5">
    <name type="scientific">Nonlabens ponticola</name>
    <dbReference type="NCBI Taxonomy" id="2496866"/>
    <lineage>
        <taxon>Bacteria</taxon>
        <taxon>Pseudomonadati</taxon>
        <taxon>Bacteroidota</taxon>
        <taxon>Flavobacteriia</taxon>
        <taxon>Flavobacteriales</taxon>
        <taxon>Flavobacteriaceae</taxon>
        <taxon>Nonlabens</taxon>
    </lineage>
</organism>
<dbReference type="Pfam" id="PF13568">
    <property type="entry name" value="OMP_b-brl_2"/>
    <property type="match status" value="1"/>
</dbReference>